<evidence type="ECO:0008006" key="4">
    <source>
        <dbReference type="Google" id="ProtNLM"/>
    </source>
</evidence>
<name>A0A172QWM8_9CORY</name>
<gene>
    <name evidence="2" type="ORF">ccrud_13500</name>
</gene>
<dbReference type="OrthoDB" id="4423992at2"/>
<keyword evidence="1" id="KW-0472">Membrane</keyword>
<protein>
    <recommendedName>
        <fullName evidence="4">Glycosyltransferase</fullName>
    </recommendedName>
</protein>
<organism evidence="2 3">
    <name type="scientific">Corynebacterium crudilactis</name>
    <dbReference type="NCBI Taxonomy" id="1652495"/>
    <lineage>
        <taxon>Bacteria</taxon>
        <taxon>Bacillati</taxon>
        <taxon>Actinomycetota</taxon>
        <taxon>Actinomycetes</taxon>
        <taxon>Mycobacteriales</taxon>
        <taxon>Corynebacteriaceae</taxon>
        <taxon>Corynebacterium</taxon>
    </lineage>
</organism>
<feature type="transmembrane region" description="Helical" evidence="1">
    <location>
        <begin position="36"/>
        <end position="59"/>
    </location>
</feature>
<keyword evidence="1" id="KW-0812">Transmembrane</keyword>
<evidence type="ECO:0000313" key="2">
    <source>
        <dbReference type="EMBL" id="ANE05113.1"/>
    </source>
</evidence>
<dbReference type="Proteomes" id="UP000076929">
    <property type="component" value="Chromosome"/>
</dbReference>
<dbReference type="AlphaFoldDB" id="A0A172QWM8"/>
<feature type="transmembrane region" description="Helical" evidence="1">
    <location>
        <begin position="6"/>
        <end position="29"/>
    </location>
</feature>
<keyword evidence="1" id="KW-1133">Transmembrane helix</keyword>
<evidence type="ECO:0000313" key="3">
    <source>
        <dbReference type="Proteomes" id="UP000076929"/>
    </source>
</evidence>
<dbReference type="EMBL" id="CP015622">
    <property type="protein sequence ID" value="ANE05113.1"/>
    <property type="molecule type" value="Genomic_DNA"/>
</dbReference>
<dbReference type="KEGG" id="ccjz:ccrud_13500"/>
<dbReference type="RefSeq" id="WP_066569017.1">
    <property type="nucleotide sequence ID" value="NZ_CP015622.1"/>
</dbReference>
<reference evidence="2 3" key="1">
    <citation type="submission" date="2016-05" db="EMBL/GenBank/DDBJ databases">
        <title>Complete genome sequence of Corynebacterium crudilactis, a new Corynebacterium species isolated from raw cow's milk.</title>
        <authorList>
            <person name="Christian R."/>
            <person name="Zimmermann J."/>
            <person name="Lipski A."/>
            <person name="Kalinowski J."/>
        </authorList>
    </citation>
    <scope>NUCLEOTIDE SEQUENCE [LARGE SCALE GENOMIC DNA]</scope>
    <source>
        <strain evidence="2 3">JZ16</strain>
    </source>
</reference>
<keyword evidence="3" id="KW-1185">Reference proteome</keyword>
<accession>A0A172QWM8</accession>
<sequence>MSTTVLFVTMVSVFVGFLFFGGAFASFMYKKSNRQIWSLFSISLVLITVIPVIIAVFWATTPA</sequence>
<evidence type="ECO:0000256" key="1">
    <source>
        <dbReference type="SAM" id="Phobius"/>
    </source>
</evidence>
<dbReference type="STRING" id="1652495.ccrud_13500"/>
<proteinExistence type="predicted"/>